<evidence type="ECO:0000256" key="1">
    <source>
        <dbReference type="SAM" id="Phobius"/>
    </source>
</evidence>
<feature type="transmembrane region" description="Helical" evidence="1">
    <location>
        <begin position="31"/>
        <end position="51"/>
    </location>
</feature>
<evidence type="ECO:0000313" key="3">
    <source>
        <dbReference type="Proteomes" id="UP000595362"/>
    </source>
</evidence>
<proteinExistence type="predicted"/>
<accession>A0A7T5R3B0</accession>
<keyword evidence="1" id="KW-0812">Transmembrane</keyword>
<gene>
    <name evidence="2" type="ORF">HYS17_03085</name>
</gene>
<name>A0A7T5R3B0_9BACT</name>
<dbReference type="AlphaFoldDB" id="A0A7T5R3B0"/>
<evidence type="ECO:0000313" key="2">
    <source>
        <dbReference type="EMBL" id="QQG36773.1"/>
    </source>
</evidence>
<dbReference type="Proteomes" id="UP000595362">
    <property type="component" value="Chromosome"/>
</dbReference>
<keyword evidence="1" id="KW-1133">Transmembrane helix</keyword>
<keyword evidence="1" id="KW-0472">Membrane</keyword>
<reference evidence="2 3" key="1">
    <citation type="submission" date="2020-07" db="EMBL/GenBank/DDBJ databases">
        <title>Huge and variable diversity of episymbiotic CPR bacteria and DPANN archaea in groundwater ecosystems.</title>
        <authorList>
            <person name="He C.Y."/>
            <person name="Keren R."/>
            <person name="Whittaker M."/>
            <person name="Farag I.F."/>
            <person name="Doudna J."/>
            <person name="Cate J.H.D."/>
            <person name="Banfield J.F."/>
        </authorList>
    </citation>
    <scope>NUCLEOTIDE SEQUENCE [LARGE SCALE GENOMIC DNA]</scope>
    <source>
        <strain evidence="2">NC_groundwater_70_Ag_B-0.1um_54_66</strain>
    </source>
</reference>
<sequence length="56" mass="6266">MVDFTWHDIDEDVLTTVEDTLENMATTDLTALRSAMLPVFGASLFCFLPSCRSNHS</sequence>
<organism evidence="2 3">
    <name type="scientific">Micavibrio aeruginosavorus</name>
    <dbReference type="NCBI Taxonomy" id="349221"/>
    <lineage>
        <taxon>Bacteria</taxon>
        <taxon>Pseudomonadati</taxon>
        <taxon>Bdellovibrionota</taxon>
        <taxon>Bdellovibrionia</taxon>
        <taxon>Bdellovibrionales</taxon>
        <taxon>Pseudobdellovibrionaceae</taxon>
        <taxon>Micavibrio</taxon>
    </lineage>
</organism>
<dbReference type="EMBL" id="CP066681">
    <property type="protein sequence ID" value="QQG36773.1"/>
    <property type="molecule type" value="Genomic_DNA"/>
</dbReference>
<protein>
    <submittedName>
        <fullName evidence="2">Uncharacterized protein</fullName>
    </submittedName>
</protein>